<keyword evidence="2" id="KW-1185">Reference proteome</keyword>
<comment type="caution">
    <text evidence="1">The sequence shown here is derived from an EMBL/GenBank/DDBJ whole genome shotgun (WGS) entry which is preliminary data.</text>
</comment>
<dbReference type="Proteomes" id="UP001165960">
    <property type="component" value="Unassembled WGS sequence"/>
</dbReference>
<reference evidence="1" key="1">
    <citation type="submission" date="2022-04" db="EMBL/GenBank/DDBJ databases">
        <title>Genome of the entomopathogenic fungus Entomophthora muscae.</title>
        <authorList>
            <person name="Elya C."/>
            <person name="Lovett B.R."/>
            <person name="Lee E."/>
            <person name="Macias A.M."/>
            <person name="Hajek A.E."/>
            <person name="De Bivort B.L."/>
            <person name="Kasson M.T."/>
            <person name="De Fine Licht H.H."/>
            <person name="Stajich J.E."/>
        </authorList>
    </citation>
    <scope>NUCLEOTIDE SEQUENCE</scope>
    <source>
        <strain evidence="1">Berkeley</strain>
    </source>
</reference>
<organism evidence="1 2">
    <name type="scientific">Entomophthora muscae</name>
    <dbReference type="NCBI Taxonomy" id="34485"/>
    <lineage>
        <taxon>Eukaryota</taxon>
        <taxon>Fungi</taxon>
        <taxon>Fungi incertae sedis</taxon>
        <taxon>Zoopagomycota</taxon>
        <taxon>Entomophthoromycotina</taxon>
        <taxon>Entomophthoromycetes</taxon>
        <taxon>Entomophthorales</taxon>
        <taxon>Entomophthoraceae</taxon>
        <taxon>Entomophthora</taxon>
    </lineage>
</organism>
<gene>
    <name evidence="1" type="ORF">DSO57_1036592</name>
</gene>
<evidence type="ECO:0000313" key="2">
    <source>
        <dbReference type="Proteomes" id="UP001165960"/>
    </source>
</evidence>
<accession>A0ACC2S153</accession>
<sequence>MGCTVIRGSFIPRIIPKLKLLCQTGIAAIMVVAQSSLFEQYSELMSIGSIMVLVYYNRILQGMIWPYLSVFFYLANQQLSLDLDPGWTIQATIRGLNQSNLLIESTSVLSWLMGGMSLGISYLICEEEDGQLAHGTWNP</sequence>
<evidence type="ECO:0000313" key="1">
    <source>
        <dbReference type="EMBL" id="KAJ9056092.1"/>
    </source>
</evidence>
<proteinExistence type="predicted"/>
<name>A0ACC2S153_9FUNG</name>
<dbReference type="EMBL" id="QTSX02006036">
    <property type="protein sequence ID" value="KAJ9056092.1"/>
    <property type="molecule type" value="Genomic_DNA"/>
</dbReference>
<protein>
    <submittedName>
        <fullName evidence="1">Uncharacterized protein</fullName>
    </submittedName>
</protein>